<dbReference type="SFLD" id="SFLDS00029">
    <property type="entry name" value="Radical_SAM"/>
    <property type="match status" value="1"/>
</dbReference>
<dbReference type="PROSITE" id="PS51918">
    <property type="entry name" value="RADICAL_SAM"/>
    <property type="match status" value="1"/>
</dbReference>
<keyword evidence="5" id="KW-0411">Iron-sulfur</keyword>
<reference evidence="7 8" key="1">
    <citation type="submission" date="2016-03" db="EMBL/GenBank/DDBJ databases">
        <authorList>
            <person name="Ploux O."/>
        </authorList>
    </citation>
    <scope>NUCLEOTIDE SEQUENCE [LARGE SCALE GENOMIC DNA]</scope>
    <source>
        <strain evidence="7 8">R-45371</strain>
    </source>
</reference>
<dbReference type="RefSeq" id="WP_064036300.1">
    <property type="nucleotide sequence ID" value="NZ_LUUH01000040.1"/>
</dbReference>
<keyword evidence="4" id="KW-0408">Iron</keyword>
<dbReference type="GO" id="GO:0051536">
    <property type="term" value="F:iron-sulfur cluster binding"/>
    <property type="evidence" value="ECO:0007669"/>
    <property type="project" value="UniProtKB-KW"/>
</dbReference>
<proteinExistence type="predicted"/>
<dbReference type="InterPro" id="IPR013785">
    <property type="entry name" value="Aldolase_TIM"/>
</dbReference>
<gene>
    <name evidence="7" type="ORF">A1353_10795</name>
</gene>
<keyword evidence="2" id="KW-0949">S-adenosyl-L-methionine</keyword>
<evidence type="ECO:0000256" key="4">
    <source>
        <dbReference type="ARBA" id="ARBA00023004"/>
    </source>
</evidence>
<dbReference type="PANTHER" id="PTHR11228:SF27">
    <property type="entry name" value="GLYCYL-RADICAL ENZYME ACTIVATING ENZYME MJ1227-RELATED"/>
    <property type="match status" value="1"/>
</dbReference>
<evidence type="ECO:0000256" key="2">
    <source>
        <dbReference type="ARBA" id="ARBA00022691"/>
    </source>
</evidence>
<dbReference type="InterPro" id="IPR058240">
    <property type="entry name" value="rSAM_sf"/>
</dbReference>
<dbReference type="InterPro" id="IPR007197">
    <property type="entry name" value="rSAM"/>
</dbReference>
<evidence type="ECO:0000259" key="6">
    <source>
        <dbReference type="PROSITE" id="PS51918"/>
    </source>
</evidence>
<evidence type="ECO:0000313" key="8">
    <source>
        <dbReference type="Proteomes" id="UP000077763"/>
    </source>
</evidence>
<evidence type="ECO:0000256" key="1">
    <source>
        <dbReference type="ARBA" id="ARBA00001966"/>
    </source>
</evidence>
<protein>
    <recommendedName>
        <fullName evidence="6">Radical SAM core domain-containing protein</fullName>
    </recommendedName>
</protein>
<dbReference type="EMBL" id="LUUH01000040">
    <property type="protein sequence ID" value="OAI05654.1"/>
    <property type="molecule type" value="Genomic_DNA"/>
</dbReference>
<keyword evidence="3" id="KW-0479">Metal-binding</keyword>
<dbReference type="Proteomes" id="UP000077763">
    <property type="component" value="Unassembled WGS sequence"/>
</dbReference>
<dbReference type="InterPro" id="IPR050377">
    <property type="entry name" value="Radical_SAM_PqqE_MftC-like"/>
</dbReference>
<sequence length="290" mass="32208">MHFLKESQSVDGAKPLRAVLNFAHKCAMKCDWCYVPFGTPLATASVVESIVNRLAFLGFKWLTIGGGDPFQYSFIPNIIRLAKSQGLFVQVDTHGKSLYQSQSNLELLTDAVDLLGLPLDGSESSVHDQMRGSGGHFNLVCRRIEWLNSFRSRLKINTIVSSRNSHDLIHVAKLVSSFSPARWSVYQYWPLGPAARVFSDHAVSDSEFAACVEEAKSVIVNGGPILEINPRESRRDTYPIIHHDGEVFVHAIAPHDEFISLGSIFAPNVLASIYSSCIAERSQAKNRYPF</sequence>
<evidence type="ECO:0000256" key="5">
    <source>
        <dbReference type="ARBA" id="ARBA00023014"/>
    </source>
</evidence>
<dbReference type="GO" id="GO:0046872">
    <property type="term" value="F:metal ion binding"/>
    <property type="evidence" value="ECO:0007669"/>
    <property type="project" value="UniProtKB-KW"/>
</dbReference>
<comment type="caution">
    <text evidence="7">The sequence shown here is derived from an EMBL/GenBank/DDBJ whole genome shotgun (WGS) entry which is preliminary data.</text>
</comment>
<dbReference type="Pfam" id="PF04055">
    <property type="entry name" value="Radical_SAM"/>
    <property type="match status" value="1"/>
</dbReference>
<evidence type="ECO:0000256" key="3">
    <source>
        <dbReference type="ARBA" id="ARBA00022723"/>
    </source>
</evidence>
<dbReference type="Gene3D" id="3.20.20.70">
    <property type="entry name" value="Aldolase class I"/>
    <property type="match status" value="1"/>
</dbReference>
<name>A0A177MJR0_METMH</name>
<feature type="domain" description="Radical SAM core" evidence="6">
    <location>
        <begin position="12"/>
        <end position="231"/>
    </location>
</feature>
<dbReference type="PANTHER" id="PTHR11228">
    <property type="entry name" value="RADICAL SAM DOMAIN PROTEIN"/>
    <property type="match status" value="1"/>
</dbReference>
<organism evidence="7 8">
    <name type="scientific">Methylomonas methanica</name>
    <dbReference type="NCBI Taxonomy" id="421"/>
    <lineage>
        <taxon>Bacteria</taxon>
        <taxon>Pseudomonadati</taxon>
        <taxon>Pseudomonadota</taxon>
        <taxon>Gammaproteobacteria</taxon>
        <taxon>Methylococcales</taxon>
        <taxon>Methylococcaceae</taxon>
        <taxon>Methylomonas</taxon>
    </lineage>
</organism>
<accession>A0A177MJR0</accession>
<dbReference type="SFLD" id="SFLDG01067">
    <property type="entry name" value="SPASM/twitch_domain_containing"/>
    <property type="match status" value="1"/>
</dbReference>
<dbReference type="SUPFAM" id="SSF102114">
    <property type="entry name" value="Radical SAM enzymes"/>
    <property type="match status" value="1"/>
</dbReference>
<dbReference type="CDD" id="cd01335">
    <property type="entry name" value="Radical_SAM"/>
    <property type="match status" value="1"/>
</dbReference>
<comment type="cofactor">
    <cofactor evidence="1">
        <name>[4Fe-4S] cluster</name>
        <dbReference type="ChEBI" id="CHEBI:49883"/>
    </cofactor>
</comment>
<dbReference type="AlphaFoldDB" id="A0A177MJR0"/>
<dbReference type="GO" id="GO:0003824">
    <property type="term" value="F:catalytic activity"/>
    <property type="evidence" value="ECO:0007669"/>
    <property type="project" value="InterPro"/>
</dbReference>
<evidence type="ECO:0000313" key="7">
    <source>
        <dbReference type="EMBL" id="OAI05654.1"/>
    </source>
</evidence>